<feature type="domain" description="Dyp-type peroxidase N-terminal" evidence="7">
    <location>
        <begin position="48"/>
        <end position="128"/>
    </location>
</feature>
<evidence type="ECO:0000259" key="7">
    <source>
        <dbReference type="Pfam" id="PF04261"/>
    </source>
</evidence>
<evidence type="ECO:0000256" key="2">
    <source>
        <dbReference type="ARBA" id="ARBA00022559"/>
    </source>
</evidence>
<dbReference type="InterPro" id="IPR048328">
    <property type="entry name" value="Dyp_perox_C"/>
</dbReference>
<comment type="caution">
    <text evidence="9">The sequence shown here is derived from an EMBL/GenBank/DDBJ whole genome shotgun (WGS) entry which is preliminary data.</text>
</comment>
<dbReference type="NCBIfam" id="TIGR01413">
    <property type="entry name" value="Dyp_perox_fam"/>
    <property type="match status" value="1"/>
</dbReference>
<comment type="cofactor">
    <cofactor evidence="1">
        <name>heme b</name>
        <dbReference type="ChEBI" id="CHEBI:60344"/>
    </cofactor>
</comment>
<evidence type="ECO:0000256" key="6">
    <source>
        <dbReference type="ARBA" id="ARBA00025737"/>
    </source>
</evidence>
<dbReference type="PANTHER" id="PTHR30521">
    <property type="entry name" value="DEFERROCHELATASE/PEROXIDASE"/>
    <property type="match status" value="1"/>
</dbReference>
<evidence type="ECO:0000259" key="8">
    <source>
        <dbReference type="Pfam" id="PF20628"/>
    </source>
</evidence>
<accession>A0ABU8EQ09</accession>
<keyword evidence="10" id="KW-1185">Reference proteome</keyword>
<reference evidence="9 10" key="1">
    <citation type="submission" date="2023-12" db="EMBL/GenBank/DDBJ databases">
        <title>Friends and Foes: Symbiotic and Algicidal bacterial influence on Karenia brevis blooms.</title>
        <authorList>
            <person name="Fei C."/>
            <person name="Mohamed A.R."/>
            <person name="Booker A."/>
            <person name="Arshad M."/>
            <person name="Klass S."/>
            <person name="Ahn S."/>
            <person name="Gilbert P.M."/>
            <person name="Heil C.A."/>
            <person name="Martinez J.M."/>
            <person name="Amin S.A."/>
        </authorList>
    </citation>
    <scope>NUCLEOTIDE SEQUENCE [LARGE SCALE GENOMIC DNA]</scope>
    <source>
        <strain evidence="9 10">CE15</strain>
    </source>
</reference>
<dbReference type="EC" id="1.11.1.-" evidence="9"/>
<evidence type="ECO:0000256" key="3">
    <source>
        <dbReference type="ARBA" id="ARBA00022723"/>
    </source>
</evidence>
<keyword evidence="5" id="KW-0408">Iron</keyword>
<keyword evidence="2 9" id="KW-0575">Peroxidase</keyword>
<dbReference type="InterPro" id="IPR011008">
    <property type="entry name" value="Dimeric_a/b-barrel"/>
</dbReference>
<dbReference type="SUPFAM" id="SSF54909">
    <property type="entry name" value="Dimeric alpha+beta barrel"/>
    <property type="match status" value="1"/>
</dbReference>
<keyword evidence="3" id="KW-0479">Metal-binding</keyword>
<sequence>MEHAQSGIFDDNNRHSYFLEYVITNRDADTINALKNALRNISDNLNCSSVIAFGRRLWQHLDNQAEALDFTDFATLSGPFGHTAPATQHDLLIWLHGDDLDGVFDAMQLCQSQLNGVAILALECPGFRYKDNRDLTGFVDGSANPKDLAAKADAALLPASHSHQQGSFVLTQKWVHDLSEFEKLPVTVQEKIVGRTKPDSIELEGDDMPKNSHVSRTDVKVDNVAMKLYRRSVPFGNANEKGLYFLGFACEQQRFQIQLERMFGLTQDGIYDKLIDYSKAVNSAYWFAPSQTQLTQIVTT</sequence>
<evidence type="ECO:0000313" key="10">
    <source>
        <dbReference type="Proteomes" id="UP001382455"/>
    </source>
</evidence>
<dbReference type="PANTHER" id="PTHR30521:SF0">
    <property type="entry name" value="DYP-TYPE PEROXIDASE FAMILY PROTEIN"/>
    <property type="match status" value="1"/>
</dbReference>
<gene>
    <name evidence="9" type="ORF">WAE96_04865</name>
</gene>
<protein>
    <submittedName>
        <fullName evidence="9">Dyp-type peroxidase</fullName>
        <ecNumber evidence="9">1.11.1.-</ecNumber>
    </submittedName>
</protein>
<dbReference type="GO" id="GO:0004601">
    <property type="term" value="F:peroxidase activity"/>
    <property type="evidence" value="ECO:0007669"/>
    <property type="project" value="UniProtKB-KW"/>
</dbReference>
<dbReference type="Pfam" id="PF04261">
    <property type="entry name" value="Dyp_perox_N"/>
    <property type="match status" value="1"/>
</dbReference>
<organism evidence="9 10">
    <name type="scientific">Pseudoalteromonas spongiae</name>
    <dbReference type="NCBI Taxonomy" id="298657"/>
    <lineage>
        <taxon>Bacteria</taxon>
        <taxon>Pseudomonadati</taxon>
        <taxon>Pseudomonadota</taxon>
        <taxon>Gammaproteobacteria</taxon>
        <taxon>Alteromonadales</taxon>
        <taxon>Pseudoalteromonadaceae</taxon>
        <taxon>Pseudoalteromonas</taxon>
    </lineage>
</organism>
<proteinExistence type="inferred from homology"/>
<keyword evidence="4 9" id="KW-0560">Oxidoreductase</keyword>
<dbReference type="RefSeq" id="WP_336434747.1">
    <property type="nucleotide sequence ID" value="NZ_JBAWKS010000001.1"/>
</dbReference>
<dbReference type="InterPro" id="IPR048327">
    <property type="entry name" value="Dyp_perox_N"/>
</dbReference>
<evidence type="ECO:0000313" key="9">
    <source>
        <dbReference type="EMBL" id="MEI4549047.1"/>
    </source>
</evidence>
<evidence type="ECO:0000256" key="5">
    <source>
        <dbReference type="ARBA" id="ARBA00023004"/>
    </source>
</evidence>
<dbReference type="PROSITE" id="PS51404">
    <property type="entry name" value="DYP_PEROXIDASE"/>
    <property type="match status" value="1"/>
</dbReference>
<name>A0ABU8EQ09_9GAMM</name>
<dbReference type="Pfam" id="PF20628">
    <property type="entry name" value="Dyp_perox_C"/>
    <property type="match status" value="1"/>
</dbReference>
<dbReference type="EMBL" id="JBAWKS010000001">
    <property type="protein sequence ID" value="MEI4549047.1"/>
    <property type="molecule type" value="Genomic_DNA"/>
</dbReference>
<comment type="similarity">
    <text evidence="6">Belongs to the DyP-type peroxidase family.</text>
</comment>
<evidence type="ECO:0000256" key="1">
    <source>
        <dbReference type="ARBA" id="ARBA00001970"/>
    </source>
</evidence>
<feature type="domain" description="Dyp-type peroxidase C-terminal" evidence="8">
    <location>
        <begin position="131"/>
        <end position="292"/>
    </location>
</feature>
<dbReference type="Proteomes" id="UP001382455">
    <property type="component" value="Unassembled WGS sequence"/>
</dbReference>
<dbReference type="InterPro" id="IPR006314">
    <property type="entry name" value="Dyp_peroxidase"/>
</dbReference>
<evidence type="ECO:0000256" key="4">
    <source>
        <dbReference type="ARBA" id="ARBA00023002"/>
    </source>
</evidence>